<dbReference type="NCBIfam" id="TIGR00089">
    <property type="entry name" value="MiaB/RimO family radical SAM methylthiotransferase"/>
    <property type="match status" value="1"/>
</dbReference>
<evidence type="ECO:0000259" key="16">
    <source>
        <dbReference type="PROSITE" id="PS51918"/>
    </source>
</evidence>
<dbReference type="SFLD" id="SFLDF00273">
    <property type="entry name" value="(dimethylallyl)adenosine_tRNA"/>
    <property type="match status" value="1"/>
</dbReference>
<feature type="binding site" evidence="13">
    <location>
        <position position="47"/>
    </location>
    <ligand>
        <name>[4Fe-4S] cluster</name>
        <dbReference type="ChEBI" id="CHEBI:49883"/>
        <label>1</label>
    </ligand>
</feature>
<evidence type="ECO:0000259" key="14">
    <source>
        <dbReference type="PROSITE" id="PS50926"/>
    </source>
</evidence>
<comment type="subunit">
    <text evidence="13">Monomer.</text>
</comment>
<dbReference type="InterPro" id="IPR038135">
    <property type="entry name" value="Methylthiotransferase_N_sf"/>
</dbReference>
<dbReference type="EMBL" id="JACHIA010000017">
    <property type="protein sequence ID" value="MBB6072718.1"/>
    <property type="molecule type" value="Genomic_DNA"/>
</dbReference>
<gene>
    <name evidence="13" type="primary">miaB</name>
    <name evidence="17" type="ORF">HNQ61_004381</name>
</gene>
<dbReference type="Gene3D" id="3.40.50.12160">
    <property type="entry name" value="Methylthiotransferase, N-terminal domain"/>
    <property type="match status" value="1"/>
</dbReference>
<dbReference type="Pfam" id="PF01938">
    <property type="entry name" value="TRAM"/>
    <property type="match status" value="1"/>
</dbReference>
<dbReference type="PROSITE" id="PS50926">
    <property type="entry name" value="TRAM"/>
    <property type="match status" value="1"/>
</dbReference>
<dbReference type="InterPro" id="IPR023404">
    <property type="entry name" value="rSAM_horseshoe"/>
</dbReference>
<evidence type="ECO:0000256" key="2">
    <source>
        <dbReference type="ARBA" id="ARBA00022485"/>
    </source>
</evidence>
<dbReference type="PROSITE" id="PS51449">
    <property type="entry name" value="MTTASE_N"/>
    <property type="match status" value="1"/>
</dbReference>
<evidence type="ECO:0000313" key="17">
    <source>
        <dbReference type="EMBL" id="MBB6072718.1"/>
    </source>
</evidence>
<dbReference type="GO" id="GO:0005829">
    <property type="term" value="C:cytosol"/>
    <property type="evidence" value="ECO:0007669"/>
    <property type="project" value="TreeGrafter"/>
</dbReference>
<feature type="domain" description="MTTase N-terminal" evidence="15">
    <location>
        <begin position="2"/>
        <end position="118"/>
    </location>
</feature>
<keyword evidence="6 13" id="KW-0479">Metal-binding</keyword>
<comment type="caution">
    <text evidence="17">The sequence shown here is derived from an EMBL/GenBank/DDBJ whole genome shotgun (WGS) entry which is preliminary data.</text>
</comment>
<dbReference type="AlphaFoldDB" id="A0A841H414"/>
<keyword evidence="4 13" id="KW-0808">Transferase</keyword>
<evidence type="ECO:0000256" key="11">
    <source>
        <dbReference type="ARBA" id="ARBA00080698"/>
    </source>
</evidence>
<feature type="binding site" evidence="13">
    <location>
        <position position="172"/>
    </location>
    <ligand>
        <name>[4Fe-4S] cluster</name>
        <dbReference type="ChEBI" id="CHEBI:49883"/>
        <label>2</label>
        <note>4Fe-4S-S-AdoMet</note>
    </ligand>
</feature>
<comment type="cofactor">
    <cofactor evidence="13">
        <name>[4Fe-4S] cluster</name>
        <dbReference type="ChEBI" id="CHEBI:49883"/>
    </cofactor>
    <text evidence="13">Binds 2 [4Fe-4S] clusters. One cluster is coordinated with 3 cysteines and an exchangeable S-adenosyl-L-methionine.</text>
</comment>
<dbReference type="InterPro" id="IPR002792">
    <property type="entry name" value="TRAM_dom"/>
</dbReference>
<feature type="domain" description="Radical SAM core" evidence="16">
    <location>
        <begin position="158"/>
        <end position="387"/>
    </location>
</feature>
<feature type="binding site" evidence="13">
    <location>
        <position position="81"/>
    </location>
    <ligand>
        <name>[4Fe-4S] cluster</name>
        <dbReference type="ChEBI" id="CHEBI:49883"/>
        <label>1</label>
    </ligand>
</feature>
<evidence type="ECO:0000256" key="3">
    <source>
        <dbReference type="ARBA" id="ARBA00022490"/>
    </source>
</evidence>
<dbReference type="GO" id="GO:0046872">
    <property type="term" value="F:metal ion binding"/>
    <property type="evidence" value="ECO:0007669"/>
    <property type="project" value="UniProtKB-KW"/>
</dbReference>
<dbReference type="PANTHER" id="PTHR43020:SF2">
    <property type="entry name" value="MITOCHONDRIAL TRNA METHYLTHIOTRANSFERASE CDK5RAP1"/>
    <property type="match status" value="1"/>
</dbReference>
<evidence type="ECO:0000256" key="9">
    <source>
        <dbReference type="ARBA" id="ARBA00033765"/>
    </source>
</evidence>
<dbReference type="InterPro" id="IPR007197">
    <property type="entry name" value="rSAM"/>
</dbReference>
<dbReference type="SFLD" id="SFLDS00029">
    <property type="entry name" value="Radical_SAM"/>
    <property type="match status" value="1"/>
</dbReference>
<dbReference type="Proteomes" id="UP000582837">
    <property type="component" value="Unassembled WGS sequence"/>
</dbReference>
<feature type="binding site" evidence="13">
    <location>
        <position position="11"/>
    </location>
    <ligand>
        <name>[4Fe-4S] cluster</name>
        <dbReference type="ChEBI" id="CHEBI:49883"/>
        <label>1</label>
    </ligand>
</feature>
<dbReference type="SMART" id="SM00729">
    <property type="entry name" value="Elp3"/>
    <property type="match status" value="1"/>
</dbReference>
<dbReference type="PROSITE" id="PS51918">
    <property type="entry name" value="RADICAL_SAM"/>
    <property type="match status" value="1"/>
</dbReference>
<dbReference type="PANTHER" id="PTHR43020">
    <property type="entry name" value="CDK5 REGULATORY SUBUNIT-ASSOCIATED PROTEIN 1"/>
    <property type="match status" value="1"/>
</dbReference>
<evidence type="ECO:0000256" key="13">
    <source>
        <dbReference type="HAMAP-Rule" id="MF_01864"/>
    </source>
</evidence>
<dbReference type="NCBIfam" id="TIGR01574">
    <property type="entry name" value="miaB-methiolase"/>
    <property type="match status" value="1"/>
</dbReference>
<dbReference type="GO" id="GO:0035597">
    <property type="term" value="F:tRNA-2-methylthio-N(6)-dimethylallyladenosine(37) synthase activity"/>
    <property type="evidence" value="ECO:0007669"/>
    <property type="project" value="UniProtKB-EC"/>
</dbReference>
<comment type="catalytic activity">
    <reaction evidence="13">
        <text>N(6)-dimethylallyladenosine(37) in tRNA + (sulfur carrier)-SH + AH2 + 2 S-adenosyl-L-methionine = 2-methylsulfanyl-N(6)-dimethylallyladenosine(37) in tRNA + (sulfur carrier)-H + 5'-deoxyadenosine + L-methionine + A + S-adenosyl-L-homocysteine + 2 H(+)</text>
        <dbReference type="Rhea" id="RHEA:37067"/>
        <dbReference type="Rhea" id="RHEA-COMP:10375"/>
        <dbReference type="Rhea" id="RHEA-COMP:10376"/>
        <dbReference type="Rhea" id="RHEA-COMP:14737"/>
        <dbReference type="Rhea" id="RHEA-COMP:14739"/>
        <dbReference type="ChEBI" id="CHEBI:13193"/>
        <dbReference type="ChEBI" id="CHEBI:15378"/>
        <dbReference type="ChEBI" id="CHEBI:17319"/>
        <dbReference type="ChEBI" id="CHEBI:17499"/>
        <dbReference type="ChEBI" id="CHEBI:29917"/>
        <dbReference type="ChEBI" id="CHEBI:57844"/>
        <dbReference type="ChEBI" id="CHEBI:57856"/>
        <dbReference type="ChEBI" id="CHEBI:59789"/>
        <dbReference type="ChEBI" id="CHEBI:64428"/>
        <dbReference type="ChEBI" id="CHEBI:74415"/>
        <dbReference type="ChEBI" id="CHEBI:74417"/>
        <dbReference type="EC" id="2.8.4.3"/>
    </reaction>
</comment>
<evidence type="ECO:0000256" key="4">
    <source>
        <dbReference type="ARBA" id="ARBA00022679"/>
    </source>
</evidence>
<organism evidence="17 18">
    <name type="scientific">Longimicrobium terrae</name>
    <dbReference type="NCBI Taxonomy" id="1639882"/>
    <lineage>
        <taxon>Bacteria</taxon>
        <taxon>Pseudomonadati</taxon>
        <taxon>Gemmatimonadota</taxon>
        <taxon>Longimicrobiia</taxon>
        <taxon>Longimicrobiales</taxon>
        <taxon>Longimicrobiaceae</taxon>
        <taxon>Longimicrobium</taxon>
    </lineage>
</organism>
<evidence type="ECO:0000256" key="8">
    <source>
        <dbReference type="ARBA" id="ARBA00023014"/>
    </source>
</evidence>
<dbReference type="InterPro" id="IPR058240">
    <property type="entry name" value="rSAM_sf"/>
</dbReference>
<proteinExistence type="inferred from homology"/>
<dbReference type="InterPro" id="IPR006463">
    <property type="entry name" value="MiaB_methiolase"/>
</dbReference>
<comment type="subcellular location">
    <subcellularLocation>
        <location evidence="13">Cytoplasm</location>
    </subcellularLocation>
</comment>
<evidence type="ECO:0000313" key="18">
    <source>
        <dbReference type="Proteomes" id="UP000582837"/>
    </source>
</evidence>
<protein>
    <recommendedName>
        <fullName evidence="10 13">tRNA-2-methylthio-N(6)-dimethylallyladenosine synthase</fullName>
        <ecNumber evidence="9 13">2.8.4.3</ecNumber>
    </recommendedName>
    <alternativeName>
        <fullName evidence="12 13">(Dimethylallyl)adenosine tRNA methylthiotransferase MiaB</fullName>
    </alternativeName>
    <alternativeName>
        <fullName evidence="11 13">tRNA-i(6)A37 methylthiotransferase</fullName>
    </alternativeName>
</protein>
<feature type="binding site" evidence="13">
    <location>
        <position position="176"/>
    </location>
    <ligand>
        <name>[4Fe-4S] cluster</name>
        <dbReference type="ChEBI" id="CHEBI:49883"/>
        <label>2</label>
        <note>4Fe-4S-S-AdoMet</note>
    </ligand>
</feature>
<sequence>MKRAYIETYGCQMNISDSELMHGILAEQGFSTTDKPEDADVILVNTCAIRDHAEQRVIGRVGQLQQIRRDNPDVVIGVTGCMAQRMGESLLGRAGGVDMVMGPDAYRQLSDKLAEVVARRGPAGRLPMSQSAPAIAARGLAVLGFDPHENYEGVAAKRISAVSAWVPIQRGCNYRCTYCIVPYVRGDEKNRDPQAILDEVRALAADGVPEVTLLGQTVNSYEHGGWNFPRLLREVAHVDGIRRVRFTSPHPNDFTRELVEAMAEEPRVCKQLHLPVQSGHNRTLKRMLRRYTVEEYLEKIEWVRAAMPGISLSTDVIVGFPGETDEEYEATLQLMRTVRYDDAFLYKYSLRDGTPATRLPADQFVPDEIGSARLQRLIETHRAIQAEIYQSEVGRTEEVLVEKEGKRGGLQGRTGGNKVVTFEGPVGLIGHFVDVELTGTSGSTFVGEMAGALAAA</sequence>
<dbReference type="GO" id="GO:0051539">
    <property type="term" value="F:4 iron, 4 sulfur cluster binding"/>
    <property type="evidence" value="ECO:0007669"/>
    <property type="project" value="UniProtKB-UniRule"/>
</dbReference>
<name>A0A841H414_9BACT</name>
<evidence type="ECO:0000256" key="1">
    <source>
        <dbReference type="ARBA" id="ARBA00003234"/>
    </source>
</evidence>
<dbReference type="InterPro" id="IPR005839">
    <property type="entry name" value="Methylthiotransferase"/>
</dbReference>
<evidence type="ECO:0000259" key="15">
    <source>
        <dbReference type="PROSITE" id="PS51449"/>
    </source>
</evidence>
<dbReference type="SFLD" id="SFLDG01082">
    <property type="entry name" value="B12-binding_domain_containing"/>
    <property type="match status" value="1"/>
</dbReference>
<dbReference type="Gene3D" id="3.80.30.20">
    <property type="entry name" value="tm_1862 like domain"/>
    <property type="match status" value="1"/>
</dbReference>
<dbReference type="SFLD" id="SFLDG01061">
    <property type="entry name" value="methylthiotransferase"/>
    <property type="match status" value="1"/>
</dbReference>
<dbReference type="RefSeq" id="WP_170038797.1">
    <property type="nucleotide sequence ID" value="NZ_JABDTL010000002.1"/>
</dbReference>
<comment type="similarity">
    <text evidence="13">Belongs to the methylthiotransferase family. MiaB subfamily.</text>
</comment>
<dbReference type="Pfam" id="PF00919">
    <property type="entry name" value="UPF0004"/>
    <property type="match status" value="1"/>
</dbReference>
<accession>A0A841H414</accession>
<feature type="binding site" evidence="13">
    <location>
        <position position="179"/>
    </location>
    <ligand>
        <name>[4Fe-4S] cluster</name>
        <dbReference type="ChEBI" id="CHEBI:49883"/>
        <label>2</label>
        <note>4Fe-4S-S-AdoMet</note>
    </ligand>
</feature>
<dbReference type="InterPro" id="IPR020612">
    <property type="entry name" value="Methylthiotransferase_CS"/>
</dbReference>
<keyword evidence="8 13" id="KW-0411">Iron-sulfur</keyword>
<keyword evidence="2 13" id="KW-0004">4Fe-4S</keyword>
<evidence type="ECO:0000256" key="7">
    <source>
        <dbReference type="ARBA" id="ARBA00023004"/>
    </source>
</evidence>
<evidence type="ECO:0000256" key="10">
    <source>
        <dbReference type="ARBA" id="ARBA00068570"/>
    </source>
</evidence>
<dbReference type="SUPFAM" id="SSF102114">
    <property type="entry name" value="Radical SAM enzymes"/>
    <property type="match status" value="1"/>
</dbReference>
<feature type="domain" description="TRAM" evidence="14">
    <location>
        <begin position="390"/>
        <end position="451"/>
    </location>
</feature>
<keyword evidence="7 13" id="KW-0408">Iron</keyword>
<dbReference type="FunFam" id="3.40.50.12160:FF:000003">
    <property type="entry name" value="CDK5 regulatory subunit-associated protein 1"/>
    <property type="match status" value="1"/>
</dbReference>
<dbReference type="EC" id="2.8.4.3" evidence="9 13"/>
<evidence type="ECO:0000256" key="12">
    <source>
        <dbReference type="ARBA" id="ARBA00081141"/>
    </source>
</evidence>
<dbReference type="Pfam" id="PF04055">
    <property type="entry name" value="Radical_SAM"/>
    <property type="match status" value="1"/>
</dbReference>
<comment type="function">
    <text evidence="1 13">Catalyzes the methylthiolation of N6-(dimethylallyl)adenosine (i(6)A), leading to the formation of 2-methylthio-N6-(dimethylallyl)adenosine (ms(2)i(6)A) at position 37 in tRNAs that read codons beginning with uridine.</text>
</comment>
<keyword evidence="18" id="KW-1185">Reference proteome</keyword>
<keyword evidence="5 13" id="KW-0949">S-adenosyl-L-methionine</keyword>
<evidence type="ECO:0000256" key="6">
    <source>
        <dbReference type="ARBA" id="ARBA00022723"/>
    </source>
</evidence>
<evidence type="ECO:0000256" key="5">
    <source>
        <dbReference type="ARBA" id="ARBA00022691"/>
    </source>
</evidence>
<dbReference type="InterPro" id="IPR013848">
    <property type="entry name" value="Methylthiotransferase_N"/>
</dbReference>
<dbReference type="CDD" id="cd01335">
    <property type="entry name" value="Radical_SAM"/>
    <property type="match status" value="1"/>
</dbReference>
<dbReference type="InterPro" id="IPR006638">
    <property type="entry name" value="Elp3/MiaA/NifB-like_rSAM"/>
</dbReference>
<keyword evidence="13" id="KW-0819">tRNA processing</keyword>
<dbReference type="HAMAP" id="MF_01864">
    <property type="entry name" value="tRNA_metthiotr_MiaB"/>
    <property type="match status" value="1"/>
</dbReference>
<reference evidence="17 18" key="1">
    <citation type="submission" date="2020-08" db="EMBL/GenBank/DDBJ databases">
        <title>Genomic Encyclopedia of Type Strains, Phase IV (KMG-IV): sequencing the most valuable type-strain genomes for metagenomic binning, comparative biology and taxonomic classification.</title>
        <authorList>
            <person name="Goeker M."/>
        </authorList>
    </citation>
    <scope>NUCLEOTIDE SEQUENCE [LARGE SCALE GENOMIC DNA]</scope>
    <source>
        <strain evidence="17 18">DSM 29007</strain>
    </source>
</reference>
<dbReference type="PROSITE" id="PS01278">
    <property type="entry name" value="MTTASE_RADICAL"/>
    <property type="match status" value="1"/>
</dbReference>
<keyword evidence="3 13" id="KW-0963">Cytoplasm</keyword>
<dbReference type="FunFam" id="3.80.30.20:FF:000001">
    <property type="entry name" value="tRNA-2-methylthio-N(6)-dimethylallyladenosine synthase 2"/>
    <property type="match status" value="1"/>
</dbReference>